<dbReference type="InterPro" id="IPR036670">
    <property type="entry name" value="SecA_X-link_sf"/>
</dbReference>
<comment type="subunit">
    <text evidence="15">Monomer and homodimer. Part of the essential Sec protein translocation apparatus which comprises SecA, SecYEG and auxiliary proteins SecDF. Other proteins may also be involved.</text>
</comment>
<feature type="binding site" evidence="15">
    <location>
        <begin position="104"/>
        <end position="108"/>
    </location>
    <ligand>
        <name>ATP</name>
        <dbReference type="ChEBI" id="CHEBI:30616"/>
    </ligand>
</feature>
<keyword evidence="13 15" id="KW-0811">Translocation</keyword>
<dbReference type="Gene3D" id="3.40.50.300">
    <property type="entry name" value="P-loop containing nucleotide triphosphate hydrolases"/>
    <property type="match status" value="2"/>
</dbReference>
<dbReference type="Gene3D" id="3.90.1440.10">
    <property type="entry name" value="SecA, preprotein cross-linking domain"/>
    <property type="match status" value="1"/>
</dbReference>
<dbReference type="SUPFAM" id="SSF81886">
    <property type="entry name" value="Helical scaffold and wing domains of SecA"/>
    <property type="match status" value="1"/>
</dbReference>
<dbReference type="Pfam" id="PF02810">
    <property type="entry name" value="SEC-C"/>
    <property type="match status" value="1"/>
</dbReference>
<dbReference type="HAMAP" id="MF_01382">
    <property type="entry name" value="SecA"/>
    <property type="match status" value="1"/>
</dbReference>
<evidence type="ECO:0000256" key="17">
    <source>
        <dbReference type="SAM" id="MobiDB-lite"/>
    </source>
</evidence>
<dbReference type="InterPro" id="IPR014001">
    <property type="entry name" value="Helicase_ATP-bd"/>
</dbReference>
<dbReference type="FunFam" id="3.40.50.300:FF:000113">
    <property type="entry name" value="Preprotein translocase subunit SecA"/>
    <property type="match status" value="1"/>
</dbReference>
<evidence type="ECO:0000256" key="14">
    <source>
        <dbReference type="ARBA" id="ARBA00023136"/>
    </source>
</evidence>
<comment type="similarity">
    <text evidence="3 15 16">Belongs to the SecA family.</text>
</comment>
<organism evidence="21 22">
    <name type="scientific">Candidatus Uhrbacteria bacterium CG10_big_fil_rev_8_21_14_0_10_48_11</name>
    <dbReference type="NCBI Taxonomy" id="1975037"/>
    <lineage>
        <taxon>Bacteria</taxon>
        <taxon>Candidatus Uhriibacteriota</taxon>
    </lineage>
</organism>
<dbReference type="Gene3D" id="1.10.3060.10">
    <property type="entry name" value="Helical scaffold and wing domains of SecA"/>
    <property type="match status" value="1"/>
</dbReference>
<feature type="region of interest" description="Disordered" evidence="17">
    <location>
        <begin position="553"/>
        <end position="572"/>
    </location>
</feature>
<keyword evidence="8 15" id="KW-0547">Nucleotide-binding</keyword>
<dbReference type="InterPro" id="IPR001650">
    <property type="entry name" value="Helicase_C-like"/>
</dbReference>
<keyword evidence="11 15" id="KW-0653">Protein transport</keyword>
<dbReference type="Pfam" id="PF21090">
    <property type="entry name" value="P-loop_SecA"/>
    <property type="match status" value="1"/>
</dbReference>
<protein>
    <recommendedName>
        <fullName evidence="15 16">Protein translocase subunit SecA</fullName>
        <ecNumber evidence="15">7.4.2.8</ecNumber>
    </recommendedName>
</protein>
<dbReference type="GO" id="GO:0005886">
    <property type="term" value="C:plasma membrane"/>
    <property type="evidence" value="ECO:0007669"/>
    <property type="project" value="UniProtKB-SubCell"/>
</dbReference>
<dbReference type="NCBIfam" id="NF009538">
    <property type="entry name" value="PRK12904.1"/>
    <property type="match status" value="1"/>
</dbReference>
<feature type="domain" description="SecA family profile" evidence="20">
    <location>
        <begin position="2"/>
        <end position="606"/>
    </location>
</feature>
<dbReference type="PROSITE" id="PS51194">
    <property type="entry name" value="HELICASE_CTER"/>
    <property type="match status" value="1"/>
</dbReference>
<reference evidence="21 22" key="1">
    <citation type="submission" date="2017-09" db="EMBL/GenBank/DDBJ databases">
        <title>Depth-based differentiation of microbial function through sediment-hosted aquifers and enrichment of novel symbionts in the deep terrestrial subsurface.</title>
        <authorList>
            <person name="Probst A.J."/>
            <person name="Ladd B."/>
            <person name="Jarett J.K."/>
            <person name="Geller-Mcgrath D.E."/>
            <person name="Sieber C.M."/>
            <person name="Emerson J.B."/>
            <person name="Anantharaman K."/>
            <person name="Thomas B.C."/>
            <person name="Malmstrom R."/>
            <person name="Stieglmeier M."/>
            <person name="Klingl A."/>
            <person name="Woyke T."/>
            <person name="Ryan C.M."/>
            <person name="Banfield J.F."/>
        </authorList>
    </citation>
    <scope>NUCLEOTIDE SEQUENCE [LARGE SCALE GENOMIC DNA]</scope>
    <source>
        <strain evidence="21">CG10_big_fil_rev_8_21_14_0_10_48_11</strain>
    </source>
</reference>
<dbReference type="GO" id="GO:0006605">
    <property type="term" value="P:protein targeting"/>
    <property type="evidence" value="ECO:0007669"/>
    <property type="project" value="UniProtKB-UniRule"/>
</dbReference>
<evidence type="ECO:0000256" key="7">
    <source>
        <dbReference type="ARBA" id="ARBA00022723"/>
    </source>
</evidence>
<dbReference type="Pfam" id="PF01043">
    <property type="entry name" value="SecA_PP_bind"/>
    <property type="match status" value="1"/>
</dbReference>
<dbReference type="InterPro" id="IPR011115">
    <property type="entry name" value="SecA_DEAD"/>
</dbReference>
<evidence type="ECO:0000259" key="20">
    <source>
        <dbReference type="PROSITE" id="PS51196"/>
    </source>
</evidence>
<evidence type="ECO:0000256" key="13">
    <source>
        <dbReference type="ARBA" id="ARBA00023010"/>
    </source>
</evidence>
<evidence type="ECO:0000256" key="12">
    <source>
        <dbReference type="ARBA" id="ARBA00022967"/>
    </source>
</evidence>
<accession>A0A2M8LEP1</accession>
<evidence type="ECO:0000313" key="21">
    <source>
        <dbReference type="EMBL" id="PJE75903.1"/>
    </source>
</evidence>
<comment type="caution">
    <text evidence="21">The sequence shown here is derived from an EMBL/GenBank/DDBJ whole genome shotgun (WGS) entry which is preliminary data.</text>
</comment>
<dbReference type="PROSITE" id="PS51192">
    <property type="entry name" value="HELICASE_ATP_BIND_1"/>
    <property type="match status" value="1"/>
</dbReference>
<dbReference type="InterPro" id="IPR036266">
    <property type="entry name" value="SecA_Wing/Scaffold_sf"/>
</dbReference>
<comment type="cofactor">
    <cofactor evidence="1">
        <name>Zn(2+)</name>
        <dbReference type="ChEBI" id="CHEBI:29105"/>
    </cofactor>
</comment>
<feature type="binding site" evidence="15">
    <location>
        <position position="86"/>
    </location>
    <ligand>
        <name>ATP</name>
        <dbReference type="ChEBI" id="CHEBI:30616"/>
    </ligand>
</feature>
<comment type="subcellular location">
    <subcellularLocation>
        <location evidence="15">Cell membrane</location>
        <topology evidence="15">Peripheral membrane protein</topology>
        <orientation evidence="15">Cytoplasmic side</orientation>
    </subcellularLocation>
    <subcellularLocation>
        <location evidence="15">Cytoplasm</location>
    </subcellularLocation>
    <subcellularLocation>
        <location evidence="2">Membrane</location>
        <topology evidence="2">Peripheral membrane protein</topology>
    </subcellularLocation>
    <text evidence="15">Distribution is 50-50.</text>
</comment>
<dbReference type="GO" id="GO:0043952">
    <property type="term" value="P:protein transport by the Sec complex"/>
    <property type="evidence" value="ECO:0007669"/>
    <property type="project" value="UniProtKB-ARBA"/>
</dbReference>
<sequence length="910" mass="102964">MVSFLTSLLGNPNERALKSVRKTVEAINGWEESIQKLSSEELRQQTEAFRRRLKEGETIDDLLPEAFAVVREAARRTLNQRQFDVQLMGGIILHRGTIAEMKTGEGKTLTATAPLYTNALNGKGAHLVTVNDYLARFQCQWMGGVFDSLGMTVGSIQHDAAFRYDPKTRELLPVTRREAYACDITYGTNNEFGFDYLRDNMVSRVEDRVQRDLAYAIVDEVDSILIDEARTPLIISAPAEESNDRYYQFAELIRRLEPEVDDNVDEKMRAATLTEAGIAKLEKLLNVENIYAAGGMETVHHIEQALKAERLYKRDRDYVVKDGEVIIVDEFTGRLMQGRRYSEGLHQAIEAKENVKIQRESQTLATITFQNYFRLYEKLAGMTGTAETEAEEFHKIYKLEVVVVPTNRPMVRKDLSDRIYKTEHGKFLAVVREVKERYEKGQPVLIGTISIEKNERLSQLLLESGVPHQMLNAKNHEREASIIAEAGRVGAVTLATNMAGRGVDIILGGPPPELVDGKPVDGEEFTAWQQAHQQALDAGGLHVIGTERHESRRIDNQLRGRSGRQGDPGSSQFYVSLEDDLMRIFSSERIKNMMERLGVPEDMPIENNMVSKALESAQRRVEGHNFDIRKHLVEYDDVINKHRETVYRLRHRVLDNFKASMESAEDLLEPEIMKMITEEIETVVAFHTRAEETGDWDSKEISQVIRTIYPVSTEVETAIAELSSTAEEHTLVAKRDALITRIIDDATAAYGRLREHVAAALPQEQRVFLLAERSLLLRAIDTLWIEHLEAMDHLRQGIGLRSYGQRDPLVEYKREAFKLFTDLLDLIRKQVVYSIYKVGVAVDVAPSMMGRQNVTFSAPAKTMSERTPAVSVPEGGNVTTSTQQIRSEKIGRNEPCPCGSGKKYKKCHGK</sequence>
<dbReference type="PANTHER" id="PTHR30612:SF0">
    <property type="entry name" value="CHLOROPLAST PROTEIN-TRANSPORTING ATPASE"/>
    <property type="match status" value="1"/>
</dbReference>
<dbReference type="GO" id="GO:0008564">
    <property type="term" value="F:protein-exporting ATPase activity"/>
    <property type="evidence" value="ECO:0007669"/>
    <property type="project" value="UniProtKB-EC"/>
</dbReference>
<evidence type="ECO:0000256" key="16">
    <source>
        <dbReference type="RuleBase" id="RU003874"/>
    </source>
</evidence>
<evidence type="ECO:0000259" key="18">
    <source>
        <dbReference type="PROSITE" id="PS51192"/>
    </source>
</evidence>
<dbReference type="GO" id="GO:0065002">
    <property type="term" value="P:intracellular protein transmembrane transport"/>
    <property type="evidence" value="ECO:0007669"/>
    <property type="project" value="UniProtKB-UniRule"/>
</dbReference>
<dbReference type="AlphaFoldDB" id="A0A2M8LEP1"/>
<feature type="region of interest" description="Disordered" evidence="17">
    <location>
        <begin position="865"/>
        <end position="910"/>
    </location>
</feature>
<dbReference type="InterPro" id="IPR011130">
    <property type="entry name" value="SecA_preprotein_X-link_dom"/>
</dbReference>
<evidence type="ECO:0000256" key="5">
    <source>
        <dbReference type="ARBA" id="ARBA00022475"/>
    </source>
</evidence>
<keyword evidence="7" id="KW-0479">Metal-binding</keyword>
<dbReference type="InterPro" id="IPR014018">
    <property type="entry name" value="SecA_motor_DEAD"/>
</dbReference>
<evidence type="ECO:0000256" key="8">
    <source>
        <dbReference type="ARBA" id="ARBA00022741"/>
    </source>
</evidence>
<dbReference type="GO" id="GO:0046872">
    <property type="term" value="F:metal ion binding"/>
    <property type="evidence" value="ECO:0007669"/>
    <property type="project" value="UniProtKB-KW"/>
</dbReference>
<dbReference type="GO" id="GO:0031522">
    <property type="term" value="C:cell envelope Sec protein transport complex"/>
    <property type="evidence" value="ECO:0007669"/>
    <property type="project" value="TreeGrafter"/>
</dbReference>
<dbReference type="Proteomes" id="UP000231152">
    <property type="component" value="Unassembled WGS sequence"/>
</dbReference>
<evidence type="ECO:0000256" key="3">
    <source>
        <dbReference type="ARBA" id="ARBA00007650"/>
    </source>
</evidence>
<evidence type="ECO:0000313" key="22">
    <source>
        <dbReference type="Proteomes" id="UP000231152"/>
    </source>
</evidence>
<name>A0A2M8LEP1_9BACT</name>
<dbReference type="InterPro" id="IPR004027">
    <property type="entry name" value="SEC_C_motif"/>
</dbReference>
<dbReference type="FunFam" id="3.90.1440.10:FF:000002">
    <property type="entry name" value="Protein translocase subunit SecA"/>
    <property type="match status" value="1"/>
</dbReference>
<dbReference type="InterPro" id="IPR000185">
    <property type="entry name" value="SecA"/>
</dbReference>
<evidence type="ECO:0000256" key="6">
    <source>
        <dbReference type="ARBA" id="ARBA00022490"/>
    </source>
</evidence>
<dbReference type="Gene3D" id="3.10.450.50">
    <property type="match status" value="1"/>
</dbReference>
<dbReference type="CDD" id="cd18803">
    <property type="entry name" value="SF2_C_secA"/>
    <property type="match status" value="1"/>
</dbReference>
<dbReference type="CDD" id="cd17928">
    <property type="entry name" value="DEXDc_SecA"/>
    <property type="match status" value="1"/>
</dbReference>
<comment type="catalytic activity">
    <reaction evidence="15">
        <text>ATP + H2O + cellular proteinSide 1 = ADP + phosphate + cellular proteinSide 2.</text>
        <dbReference type="EC" id="7.4.2.8"/>
    </reaction>
</comment>
<dbReference type="InterPro" id="IPR027417">
    <property type="entry name" value="P-loop_NTPase"/>
</dbReference>
<dbReference type="Pfam" id="PF07516">
    <property type="entry name" value="SecA_SW"/>
    <property type="match status" value="1"/>
</dbReference>
<gene>
    <name evidence="15" type="primary">secA</name>
    <name evidence="21" type="ORF">COV04_02665</name>
</gene>
<dbReference type="SMART" id="SM00957">
    <property type="entry name" value="SecA_DEAD"/>
    <property type="match status" value="1"/>
</dbReference>
<dbReference type="SUPFAM" id="SSF81767">
    <property type="entry name" value="Pre-protein crosslinking domain of SecA"/>
    <property type="match status" value="1"/>
</dbReference>
<dbReference type="GO" id="GO:0005524">
    <property type="term" value="F:ATP binding"/>
    <property type="evidence" value="ECO:0007669"/>
    <property type="project" value="UniProtKB-UniRule"/>
</dbReference>
<dbReference type="InterPro" id="IPR011116">
    <property type="entry name" value="SecA_Wing/Scaffold"/>
</dbReference>
<dbReference type="EC" id="7.4.2.8" evidence="15"/>
<keyword evidence="4 15" id="KW-0813">Transport</keyword>
<keyword evidence="10 15" id="KW-0067">ATP-binding</keyword>
<dbReference type="SUPFAM" id="SSF52540">
    <property type="entry name" value="P-loop containing nucleoside triphosphate hydrolases"/>
    <property type="match status" value="2"/>
</dbReference>
<proteinExistence type="inferred from homology"/>
<keyword evidence="12 15" id="KW-1278">Translocase</keyword>
<evidence type="ECO:0000256" key="1">
    <source>
        <dbReference type="ARBA" id="ARBA00001947"/>
    </source>
</evidence>
<evidence type="ECO:0000256" key="11">
    <source>
        <dbReference type="ARBA" id="ARBA00022927"/>
    </source>
</evidence>
<evidence type="ECO:0000256" key="4">
    <source>
        <dbReference type="ARBA" id="ARBA00022448"/>
    </source>
</evidence>
<keyword evidence="6 15" id="KW-0963">Cytoplasm</keyword>
<feature type="domain" description="Helicase ATP-binding" evidence="18">
    <location>
        <begin position="88"/>
        <end position="257"/>
    </location>
</feature>
<feature type="binding site" evidence="15">
    <location>
        <position position="504"/>
    </location>
    <ligand>
        <name>ATP</name>
        <dbReference type="ChEBI" id="CHEBI:30616"/>
    </ligand>
</feature>
<comment type="function">
    <text evidence="15">Part of the Sec protein translocase complex. Interacts with the SecYEG preprotein conducting channel. Has a central role in coupling the hydrolysis of ATP to the transfer of proteins into and across the cell membrane, serving as an ATP-driven molecular motor driving the stepwise translocation of polypeptide chains across the membrane.</text>
</comment>
<dbReference type="FunFam" id="3.40.50.300:FF:000246">
    <property type="entry name" value="Preprotein translocase subunit SecA"/>
    <property type="match status" value="1"/>
</dbReference>
<dbReference type="NCBIfam" id="TIGR00963">
    <property type="entry name" value="secA"/>
    <property type="match status" value="1"/>
</dbReference>
<dbReference type="InterPro" id="IPR044722">
    <property type="entry name" value="SecA_SF2_C"/>
</dbReference>
<evidence type="ECO:0000256" key="15">
    <source>
        <dbReference type="HAMAP-Rule" id="MF_01382"/>
    </source>
</evidence>
<evidence type="ECO:0000259" key="19">
    <source>
        <dbReference type="PROSITE" id="PS51194"/>
    </source>
</evidence>
<dbReference type="PRINTS" id="PR00906">
    <property type="entry name" value="SECA"/>
</dbReference>
<dbReference type="PROSITE" id="PS51196">
    <property type="entry name" value="SECA_MOTOR_DEAD"/>
    <property type="match status" value="1"/>
</dbReference>
<dbReference type="GO" id="GO:0005829">
    <property type="term" value="C:cytosol"/>
    <property type="evidence" value="ECO:0007669"/>
    <property type="project" value="TreeGrafter"/>
</dbReference>
<dbReference type="EMBL" id="PFET01000009">
    <property type="protein sequence ID" value="PJE75903.1"/>
    <property type="molecule type" value="Genomic_DNA"/>
</dbReference>
<dbReference type="SMART" id="SM00958">
    <property type="entry name" value="SecA_PP_bind"/>
    <property type="match status" value="1"/>
</dbReference>
<keyword evidence="9" id="KW-0862">Zinc</keyword>
<evidence type="ECO:0000256" key="2">
    <source>
        <dbReference type="ARBA" id="ARBA00004170"/>
    </source>
</evidence>
<evidence type="ECO:0000256" key="9">
    <source>
        <dbReference type="ARBA" id="ARBA00022833"/>
    </source>
</evidence>
<dbReference type="Pfam" id="PF07517">
    <property type="entry name" value="SecA_DEAD"/>
    <property type="match status" value="1"/>
</dbReference>
<keyword evidence="5 15" id="KW-1003">Cell membrane</keyword>
<keyword evidence="14 15" id="KW-0472">Membrane</keyword>
<evidence type="ECO:0000256" key="10">
    <source>
        <dbReference type="ARBA" id="ARBA00022840"/>
    </source>
</evidence>
<feature type="domain" description="Helicase C-terminal" evidence="19">
    <location>
        <begin position="426"/>
        <end position="611"/>
    </location>
</feature>
<dbReference type="PANTHER" id="PTHR30612">
    <property type="entry name" value="SECA INNER MEMBRANE COMPONENT OF SEC PROTEIN SECRETION SYSTEM"/>
    <property type="match status" value="1"/>
</dbReference>
<dbReference type="GO" id="GO:0017038">
    <property type="term" value="P:protein import"/>
    <property type="evidence" value="ECO:0007669"/>
    <property type="project" value="InterPro"/>
</dbReference>